<feature type="compositionally biased region" description="Basic and acidic residues" evidence="2">
    <location>
        <begin position="55"/>
        <end position="72"/>
    </location>
</feature>
<feature type="region of interest" description="Disordered" evidence="2">
    <location>
        <begin position="55"/>
        <end position="75"/>
    </location>
</feature>
<comment type="caution">
    <text evidence="3">The sequence shown here is derived from an EMBL/GenBank/DDBJ whole genome shotgun (WGS) entry which is preliminary data.</text>
</comment>
<sequence>MRLTVRLKKAGGGCGFIFHGDIALEGTPLSIKKEGKVRILEALLDQKALMEDTKRGFEYGPRRTEQSTESSRKNAALARRLPTLSDVKETKLSKHTIVEESLKHHETQQRRLDELQAVIESLEAERDALVLEVREWRQCLDLLANAQEAAEQPNTQLRLEENAVQSTNDYLGGLEILTAEELAALQSEIIEVPVAIPSSRERYTMQVEDWQQSLVPSQAAIPTPSLDVGFSSLNMASLPEPAFTPAHFVPDSTLHRRPRTSGENGKP</sequence>
<dbReference type="Proteomes" id="UP000308953">
    <property type="component" value="Unassembled WGS sequence"/>
</dbReference>
<feature type="coiled-coil region" evidence="1">
    <location>
        <begin position="105"/>
        <end position="139"/>
    </location>
</feature>
<evidence type="ECO:0000313" key="3">
    <source>
        <dbReference type="EMBL" id="THX37901.1"/>
    </source>
</evidence>
<organism evidence="3 4">
    <name type="scientific">Aureobasidium pullulans</name>
    <name type="common">Black yeast</name>
    <name type="synonym">Pullularia pullulans</name>
    <dbReference type="NCBI Taxonomy" id="5580"/>
    <lineage>
        <taxon>Eukaryota</taxon>
        <taxon>Fungi</taxon>
        <taxon>Dikarya</taxon>
        <taxon>Ascomycota</taxon>
        <taxon>Pezizomycotina</taxon>
        <taxon>Dothideomycetes</taxon>
        <taxon>Dothideomycetidae</taxon>
        <taxon>Dothideales</taxon>
        <taxon>Saccotheciaceae</taxon>
        <taxon>Aureobasidium</taxon>
    </lineage>
</organism>
<proteinExistence type="predicted"/>
<evidence type="ECO:0000256" key="2">
    <source>
        <dbReference type="SAM" id="MobiDB-lite"/>
    </source>
</evidence>
<keyword evidence="1" id="KW-0175">Coiled coil</keyword>
<accession>A0A4S9ESZ0</accession>
<gene>
    <name evidence="3" type="ORF">D6D10_05531</name>
</gene>
<evidence type="ECO:0000256" key="1">
    <source>
        <dbReference type="SAM" id="Coils"/>
    </source>
</evidence>
<feature type="region of interest" description="Disordered" evidence="2">
    <location>
        <begin position="247"/>
        <end position="267"/>
    </location>
</feature>
<protein>
    <submittedName>
        <fullName evidence="3">Uncharacterized protein</fullName>
    </submittedName>
</protein>
<reference evidence="3 4" key="1">
    <citation type="submission" date="2018-10" db="EMBL/GenBank/DDBJ databases">
        <title>Fifty Aureobasidium pullulans genomes reveal a recombining polyextremotolerant generalist.</title>
        <authorList>
            <person name="Gostincar C."/>
            <person name="Turk M."/>
            <person name="Zajc J."/>
            <person name="Gunde-Cimerman N."/>
        </authorList>
    </citation>
    <scope>NUCLEOTIDE SEQUENCE [LARGE SCALE GENOMIC DNA]</scope>
    <source>
        <strain evidence="3 4">EXF-9785</strain>
    </source>
</reference>
<dbReference type="EMBL" id="QZAV01000117">
    <property type="protein sequence ID" value="THX37901.1"/>
    <property type="molecule type" value="Genomic_DNA"/>
</dbReference>
<name>A0A4S9ESZ0_AURPU</name>
<dbReference type="AlphaFoldDB" id="A0A4S9ESZ0"/>
<evidence type="ECO:0000313" key="4">
    <source>
        <dbReference type="Proteomes" id="UP000308953"/>
    </source>
</evidence>